<keyword evidence="2" id="KW-1185">Reference proteome</keyword>
<accession>A0A8S1QS61</accession>
<reference evidence="1" key="1">
    <citation type="submission" date="2021-01" db="EMBL/GenBank/DDBJ databases">
        <authorList>
            <consortium name="Genoscope - CEA"/>
            <person name="William W."/>
        </authorList>
    </citation>
    <scope>NUCLEOTIDE SEQUENCE</scope>
</reference>
<proteinExistence type="predicted"/>
<comment type="caution">
    <text evidence="1">The sequence shown here is derived from an EMBL/GenBank/DDBJ whole genome shotgun (WGS) entry which is preliminary data.</text>
</comment>
<dbReference type="OrthoDB" id="4044674at2759"/>
<evidence type="ECO:0000313" key="2">
    <source>
        <dbReference type="Proteomes" id="UP000692954"/>
    </source>
</evidence>
<organism evidence="1 2">
    <name type="scientific">Paramecium sonneborni</name>
    <dbReference type="NCBI Taxonomy" id="65129"/>
    <lineage>
        <taxon>Eukaryota</taxon>
        <taxon>Sar</taxon>
        <taxon>Alveolata</taxon>
        <taxon>Ciliophora</taxon>
        <taxon>Intramacronucleata</taxon>
        <taxon>Oligohymenophorea</taxon>
        <taxon>Peniculida</taxon>
        <taxon>Parameciidae</taxon>
        <taxon>Paramecium</taxon>
    </lineage>
</organism>
<gene>
    <name evidence="1" type="ORF">PSON_ATCC_30995.1.T1130218</name>
</gene>
<sequence length="63" mass="7325">MRSFAVFYYSAQIFEELSGRDLILKTIHTICIGLFSAIAEFKKILILPRLGRKSYIKQLLDPF</sequence>
<dbReference type="AlphaFoldDB" id="A0A8S1QS61"/>
<evidence type="ECO:0000313" key="1">
    <source>
        <dbReference type="EMBL" id="CAD8117427.1"/>
    </source>
</evidence>
<dbReference type="Proteomes" id="UP000692954">
    <property type="component" value="Unassembled WGS sequence"/>
</dbReference>
<name>A0A8S1QS61_9CILI</name>
<dbReference type="EMBL" id="CAJJDN010000113">
    <property type="protein sequence ID" value="CAD8117427.1"/>
    <property type="molecule type" value="Genomic_DNA"/>
</dbReference>
<protein>
    <submittedName>
        <fullName evidence="1">Uncharacterized protein</fullName>
    </submittedName>
</protein>